<keyword evidence="1" id="KW-0472">Membrane</keyword>
<keyword evidence="1" id="KW-0812">Transmembrane</keyword>
<dbReference type="AlphaFoldDB" id="A0A2N6QHV1"/>
<feature type="transmembrane region" description="Helical" evidence="1">
    <location>
        <begin position="55"/>
        <end position="76"/>
    </location>
</feature>
<keyword evidence="1" id="KW-1133">Transmembrane helix</keyword>
<dbReference type="Proteomes" id="UP000235748">
    <property type="component" value="Unassembled WGS sequence"/>
</dbReference>
<sequence>MKPLKYENDKYEIFVQNHIFIKDKETNKYFRNKLSSIDSHSLKDFREYKEKISNFAFWSYILFLIMMICFNNLYLLNLQKEIVPYFNAKIVIVLILYFITNIVLHELGHIYSLKYFGKKFDKIGVKLNYLIFPAVFVQMNETYMLSRIDKIVVHSAGIFINFTIINIIQLINEFTLHSYTLSLAFIFFSSTMIWNLVPLLNSDGYKIMLASLSLDEFSHVTKNHWLVIIFQTIGLLIALNTLIHWLIYWGLYFLS</sequence>
<gene>
    <name evidence="2" type="ORF">CJ235_07510</name>
</gene>
<proteinExistence type="predicted"/>
<feature type="transmembrane region" description="Helical" evidence="1">
    <location>
        <begin position="82"/>
        <end position="104"/>
    </location>
</feature>
<evidence type="ECO:0000313" key="3">
    <source>
        <dbReference type="Proteomes" id="UP000235748"/>
    </source>
</evidence>
<feature type="transmembrane region" description="Helical" evidence="1">
    <location>
        <begin position="225"/>
        <end position="254"/>
    </location>
</feature>
<organism evidence="2 3">
    <name type="scientific">Staphylococcus pettenkoferi</name>
    <dbReference type="NCBI Taxonomy" id="170573"/>
    <lineage>
        <taxon>Bacteria</taxon>
        <taxon>Bacillati</taxon>
        <taxon>Bacillota</taxon>
        <taxon>Bacilli</taxon>
        <taxon>Bacillales</taxon>
        <taxon>Staphylococcaceae</taxon>
        <taxon>Staphylococcus</taxon>
    </lineage>
</organism>
<feature type="transmembrane region" description="Helical" evidence="1">
    <location>
        <begin position="178"/>
        <end position="197"/>
    </location>
</feature>
<dbReference type="RefSeq" id="WP_070504248.1">
    <property type="nucleotide sequence ID" value="NZ_JALCYA010000004.1"/>
</dbReference>
<protein>
    <submittedName>
        <fullName evidence="2">Peptidase</fullName>
    </submittedName>
</protein>
<reference evidence="2 3" key="1">
    <citation type="submission" date="2017-09" db="EMBL/GenBank/DDBJ databases">
        <title>Bacterial strain isolated from the female urinary microbiota.</title>
        <authorList>
            <person name="Thomas-White K."/>
            <person name="Kumar N."/>
            <person name="Forster S."/>
            <person name="Putonti C."/>
            <person name="Lawley T."/>
            <person name="Wolfe A.J."/>
        </authorList>
    </citation>
    <scope>NUCLEOTIDE SEQUENCE [LARGE SCALE GENOMIC DNA]</scope>
    <source>
        <strain evidence="2 3">UMB0834</strain>
    </source>
</reference>
<dbReference type="EMBL" id="PNGG01000003">
    <property type="protein sequence ID" value="PMC19106.1"/>
    <property type="molecule type" value="Genomic_DNA"/>
</dbReference>
<evidence type="ECO:0000256" key="1">
    <source>
        <dbReference type="SAM" id="Phobius"/>
    </source>
</evidence>
<name>A0A2N6QHV1_9STAP</name>
<feature type="transmembrane region" description="Helical" evidence="1">
    <location>
        <begin position="151"/>
        <end position="171"/>
    </location>
</feature>
<accession>A0A2N6QHV1</accession>
<evidence type="ECO:0000313" key="2">
    <source>
        <dbReference type="EMBL" id="PMC19106.1"/>
    </source>
</evidence>
<comment type="caution">
    <text evidence="2">The sequence shown here is derived from an EMBL/GenBank/DDBJ whole genome shotgun (WGS) entry which is preliminary data.</text>
</comment>